<dbReference type="AlphaFoldDB" id="A0AAN7H7S3"/>
<comment type="caution">
    <text evidence="2">The sequence shown here is derived from an EMBL/GenBank/DDBJ whole genome shotgun (WGS) entry which is preliminary data.</text>
</comment>
<gene>
    <name evidence="2" type="ORF">QBC38DRAFT_223829</name>
</gene>
<dbReference type="EMBL" id="MU865292">
    <property type="protein sequence ID" value="KAK4231484.1"/>
    <property type="molecule type" value="Genomic_DNA"/>
</dbReference>
<reference evidence="2" key="2">
    <citation type="submission" date="2023-05" db="EMBL/GenBank/DDBJ databases">
        <authorList>
            <consortium name="Lawrence Berkeley National Laboratory"/>
            <person name="Steindorff A."/>
            <person name="Hensen N."/>
            <person name="Bonometti L."/>
            <person name="Westerberg I."/>
            <person name="Brannstrom I.O."/>
            <person name="Guillou S."/>
            <person name="Cros-Aarteil S."/>
            <person name="Calhoun S."/>
            <person name="Haridas S."/>
            <person name="Kuo A."/>
            <person name="Mondo S."/>
            <person name="Pangilinan J."/>
            <person name="Riley R."/>
            <person name="Labutti K."/>
            <person name="Andreopoulos B."/>
            <person name="Lipzen A."/>
            <person name="Chen C."/>
            <person name="Yanf M."/>
            <person name="Daum C."/>
            <person name="Ng V."/>
            <person name="Clum A."/>
            <person name="Ohm R."/>
            <person name="Martin F."/>
            <person name="Silar P."/>
            <person name="Natvig D."/>
            <person name="Lalanne C."/>
            <person name="Gautier V."/>
            <person name="Ament-Velasquez S.L."/>
            <person name="Kruys A."/>
            <person name="Hutchinson M.I."/>
            <person name="Powell A.J."/>
            <person name="Barry K."/>
            <person name="Miller A.N."/>
            <person name="Grigoriev I.V."/>
            <person name="Debuchy R."/>
            <person name="Gladieux P."/>
            <person name="Thoren M.H."/>
            <person name="Johannesson H."/>
        </authorList>
    </citation>
    <scope>NUCLEOTIDE SEQUENCE</scope>
    <source>
        <strain evidence="2">CBS 990.96</strain>
    </source>
</reference>
<reference evidence="2" key="1">
    <citation type="journal article" date="2023" name="Mol. Phylogenet. Evol.">
        <title>Genome-scale phylogeny and comparative genomics of the fungal order Sordariales.</title>
        <authorList>
            <person name="Hensen N."/>
            <person name="Bonometti L."/>
            <person name="Westerberg I."/>
            <person name="Brannstrom I.O."/>
            <person name="Guillou S."/>
            <person name="Cros-Aarteil S."/>
            <person name="Calhoun S."/>
            <person name="Haridas S."/>
            <person name="Kuo A."/>
            <person name="Mondo S."/>
            <person name="Pangilinan J."/>
            <person name="Riley R."/>
            <person name="LaButti K."/>
            <person name="Andreopoulos B."/>
            <person name="Lipzen A."/>
            <person name="Chen C."/>
            <person name="Yan M."/>
            <person name="Daum C."/>
            <person name="Ng V."/>
            <person name="Clum A."/>
            <person name="Steindorff A."/>
            <person name="Ohm R.A."/>
            <person name="Martin F."/>
            <person name="Silar P."/>
            <person name="Natvig D.O."/>
            <person name="Lalanne C."/>
            <person name="Gautier V."/>
            <person name="Ament-Velasquez S.L."/>
            <person name="Kruys A."/>
            <person name="Hutchinson M.I."/>
            <person name="Powell A.J."/>
            <person name="Barry K."/>
            <person name="Miller A.N."/>
            <person name="Grigoriev I.V."/>
            <person name="Debuchy R."/>
            <person name="Gladieux P."/>
            <person name="Hiltunen Thoren M."/>
            <person name="Johannesson H."/>
        </authorList>
    </citation>
    <scope>NUCLEOTIDE SEQUENCE</scope>
    <source>
        <strain evidence="2">CBS 990.96</strain>
    </source>
</reference>
<organism evidence="2 3">
    <name type="scientific">Podospora fimiseda</name>
    <dbReference type="NCBI Taxonomy" id="252190"/>
    <lineage>
        <taxon>Eukaryota</taxon>
        <taxon>Fungi</taxon>
        <taxon>Dikarya</taxon>
        <taxon>Ascomycota</taxon>
        <taxon>Pezizomycotina</taxon>
        <taxon>Sordariomycetes</taxon>
        <taxon>Sordariomycetidae</taxon>
        <taxon>Sordariales</taxon>
        <taxon>Podosporaceae</taxon>
        <taxon>Podospora</taxon>
    </lineage>
</organism>
<feature type="compositionally biased region" description="Low complexity" evidence="1">
    <location>
        <begin position="37"/>
        <end position="49"/>
    </location>
</feature>
<accession>A0AAN7H7S3</accession>
<feature type="compositionally biased region" description="Low complexity" evidence="1">
    <location>
        <begin position="14"/>
        <end position="30"/>
    </location>
</feature>
<proteinExistence type="predicted"/>
<evidence type="ECO:0000313" key="2">
    <source>
        <dbReference type="EMBL" id="KAK4231484.1"/>
    </source>
</evidence>
<sequence length="189" mass="19476">MPPIPLHTNSPINAAKASSPPETTTSSSDNSPPPPATTTTAAAPTNTLPTGPPPPQPGAVPHLPSATSYNPGPAPPAPAITTAPSYPPPPNQTDKIPPQLPYNQRGTSTTFQPPPPTTTQPARLPVASPYESCYGGGGIGNVHHYPSSPDQKDEDEEGLLGSAMKFAKAAGTKLVEAESEVWKRINGQK</sequence>
<dbReference type="Proteomes" id="UP001301958">
    <property type="component" value="Unassembled WGS sequence"/>
</dbReference>
<feature type="region of interest" description="Disordered" evidence="1">
    <location>
        <begin position="1"/>
        <end position="130"/>
    </location>
</feature>
<name>A0AAN7H7S3_9PEZI</name>
<evidence type="ECO:0000313" key="3">
    <source>
        <dbReference type="Proteomes" id="UP001301958"/>
    </source>
</evidence>
<protein>
    <submittedName>
        <fullName evidence="2">Uncharacterized protein</fullName>
    </submittedName>
</protein>
<keyword evidence="3" id="KW-1185">Reference proteome</keyword>
<evidence type="ECO:0000256" key="1">
    <source>
        <dbReference type="SAM" id="MobiDB-lite"/>
    </source>
</evidence>